<dbReference type="GO" id="GO:0003824">
    <property type="term" value="F:catalytic activity"/>
    <property type="evidence" value="ECO:0007669"/>
    <property type="project" value="UniProtKB-KW"/>
</dbReference>
<feature type="domain" description="Integrase zinc-binding" evidence="3">
    <location>
        <begin position="260"/>
        <end position="311"/>
    </location>
</feature>
<reference evidence="4" key="1">
    <citation type="submission" date="2021-03" db="EMBL/GenBank/DDBJ databases">
        <title>Draft genome sequence of rust myrtle Austropuccinia psidii MF-1, a brazilian biotype.</title>
        <authorList>
            <person name="Quecine M.C."/>
            <person name="Pachon D.M.R."/>
            <person name="Bonatelli M.L."/>
            <person name="Correr F.H."/>
            <person name="Franceschini L.M."/>
            <person name="Leite T.F."/>
            <person name="Margarido G.R.A."/>
            <person name="Almeida C.A."/>
            <person name="Ferrarezi J.A."/>
            <person name="Labate C.A."/>
        </authorList>
    </citation>
    <scope>NUCLEOTIDE SEQUENCE</scope>
    <source>
        <strain evidence="4">MF-1</strain>
    </source>
</reference>
<dbReference type="Gene3D" id="3.10.20.370">
    <property type="match status" value="1"/>
</dbReference>
<sequence>MDLPPSSYHDSLVELWDEEEDTEEVETVMMAFPSFYLQYLDIFSKVKAEDLPHYHACNHHIELQGSLPPEALSQFHQLKGASTTAGILSHFNSSLLTIVETNESNYALGAVLSQVFDSGKHPIAFDSNQHIPAELNYETHYKELLGIVWALKDWRAFLFPLSSPFEVLTNHSSLQYFMYSQLIKQDEVQPSRFFAVKVECFSNLIESIQKKLWQDPQYRSILQELGKGKFVQDYSPDSSSQLLLFNDWVVISNDFTIQLSILQKGQDPPLAGHPGQETTLKLVKWDSHWSGMTQLINDYIPSCQQCSRNKNIHHKMFVLLKPIPIPNGPWICLSIDFITQLPMSNSFESILARVDRFSKIGILFQQGLQ</sequence>
<dbReference type="CDD" id="cd09274">
    <property type="entry name" value="RNase_HI_RT_Ty3"/>
    <property type="match status" value="1"/>
</dbReference>
<dbReference type="PANTHER" id="PTHR37984:SF5">
    <property type="entry name" value="PROTEIN NYNRIN-LIKE"/>
    <property type="match status" value="1"/>
</dbReference>
<dbReference type="Gene3D" id="1.10.340.70">
    <property type="match status" value="1"/>
</dbReference>
<dbReference type="PANTHER" id="PTHR37984">
    <property type="entry name" value="PROTEIN CBG26694"/>
    <property type="match status" value="1"/>
</dbReference>
<dbReference type="InterPro" id="IPR041577">
    <property type="entry name" value="RT_RNaseH_2"/>
</dbReference>
<gene>
    <name evidence="4" type="ORF">O181_064501</name>
</gene>
<name>A0A9Q3I0C0_9BASI</name>
<evidence type="ECO:0000256" key="1">
    <source>
        <dbReference type="ARBA" id="ARBA00023268"/>
    </source>
</evidence>
<keyword evidence="5" id="KW-1185">Reference proteome</keyword>
<organism evidence="4 5">
    <name type="scientific">Austropuccinia psidii MF-1</name>
    <dbReference type="NCBI Taxonomy" id="1389203"/>
    <lineage>
        <taxon>Eukaryota</taxon>
        <taxon>Fungi</taxon>
        <taxon>Dikarya</taxon>
        <taxon>Basidiomycota</taxon>
        <taxon>Pucciniomycotina</taxon>
        <taxon>Pucciniomycetes</taxon>
        <taxon>Pucciniales</taxon>
        <taxon>Sphaerophragmiaceae</taxon>
        <taxon>Austropuccinia</taxon>
    </lineage>
</organism>
<evidence type="ECO:0000313" key="4">
    <source>
        <dbReference type="EMBL" id="MBW0524786.1"/>
    </source>
</evidence>
<proteinExistence type="predicted"/>
<dbReference type="SUPFAM" id="SSF56672">
    <property type="entry name" value="DNA/RNA polymerases"/>
    <property type="match status" value="1"/>
</dbReference>
<evidence type="ECO:0000259" key="2">
    <source>
        <dbReference type="Pfam" id="PF17919"/>
    </source>
</evidence>
<dbReference type="Pfam" id="PF17921">
    <property type="entry name" value="Integrase_H2C2"/>
    <property type="match status" value="1"/>
</dbReference>
<evidence type="ECO:0008006" key="6">
    <source>
        <dbReference type="Google" id="ProtNLM"/>
    </source>
</evidence>
<comment type="caution">
    <text evidence="4">The sequence shown here is derived from an EMBL/GenBank/DDBJ whole genome shotgun (WGS) entry which is preliminary data.</text>
</comment>
<dbReference type="AlphaFoldDB" id="A0A9Q3I0C0"/>
<dbReference type="Pfam" id="PF17919">
    <property type="entry name" value="RT_RNaseH_2"/>
    <property type="match status" value="1"/>
</dbReference>
<accession>A0A9Q3I0C0</accession>
<evidence type="ECO:0000259" key="3">
    <source>
        <dbReference type="Pfam" id="PF17921"/>
    </source>
</evidence>
<dbReference type="OrthoDB" id="2505288at2759"/>
<protein>
    <recommendedName>
        <fullName evidence="6">Reverse transcriptase RNase H-like domain-containing protein</fullName>
    </recommendedName>
</protein>
<evidence type="ECO:0000313" key="5">
    <source>
        <dbReference type="Proteomes" id="UP000765509"/>
    </source>
</evidence>
<dbReference type="InterPro" id="IPR041588">
    <property type="entry name" value="Integrase_H2C2"/>
</dbReference>
<dbReference type="InterPro" id="IPR043502">
    <property type="entry name" value="DNA/RNA_pol_sf"/>
</dbReference>
<keyword evidence="1" id="KW-0511">Multifunctional enzyme</keyword>
<dbReference type="EMBL" id="AVOT02031282">
    <property type="protein sequence ID" value="MBW0524786.1"/>
    <property type="molecule type" value="Genomic_DNA"/>
</dbReference>
<feature type="domain" description="Reverse transcriptase/retrotransposon-derived protein RNase H-like" evidence="2">
    <location>
        <begin position="70"/>
        <end position="160"/>
    </location>
</feature>
<dbReference type="InterPro" id="IPR050951">
    <property type="entry name" value="Retrovirus_Pol_polyprotein"/>
</dbReference>
<dbReference type="Proteomes" id="UP000765509">
    <property type="component" value="Unassembled WGS sequence"/>
</dbReference>